<evidence type="ECO:0000313" key="5">
    <source>
        <dbReference type="Proteomes" id="UP000321525"/>
    </source>
</evidence>
<feature type="transmembrane region" description="Helical" evidence="1">
    <location>
        <begin position="338"/>
        <end position="360"/>
    </location>
</feature>
<dbReference type="GO" id="GO:0015813">
    <property type="term" value="P:L-glutamate transmembrane transport"/>
    <property type="evidence" value="ECO:0007669"/>
    <property type="project" value="UniProtKB-UniRule"/>
</dbReference>
<feature type="transmembrane region" description="Helical" evidence="1">
    <location>
        <begin position="372"/>
        <end position="397"/>
    </location>
</feature>
<feature type="transmembrane region" description="Helical" evidence="1">
    <location>
        <begin position="245"/>
        <end position="266"/>
    </location>
</feature>
<dbReference type="InterPro" id="IPR004445">
    <property type="entry name" value="GltS"/>
</dbReference>
<dbReference type="RefSeq" id="WP_146798572.1">
    <property type="nucleotide sequence ID" value="NZ_VOLP01000006.1"/>
</dbReference>
<keyword evidence="1" id="KW-0739">Sodium transport</keyword>
<dbReference type="Proteomes" id="UP000321525">
    <property type="component" value="Unassembled WGS sequence"/>
</dbReference>
<comment type="caution">
    <text evidence="4">The sequence shown here is derived from an EMBL/GenBank/DDBJ whole genome shotgun (WGS) entry which is preliminary data.</text>
</comment>
<evidence type="ECO:0000256" key="2">
    <source>
        <dbReference type="NCBIfam" id="TIGR00210"/>
    </source>
</evidence>
<feature type="transmembrane region" description="Helical" evidence="1">
    <location>
        <begin position="6"/>
        <end position="25"/>
    </location>
</feature>
<dbReference type="OrthoDB" id="4921038at2"/>
<sequence length="399" mass="42748">MIEMPFDNYMSYTIGIVVFFIGVYLTKKIRFLRDFNIPEPVTGGLLAALLIYAVYIFTGSEIAFDLSTRDRLLVYFFTAIGLNARFADLVKGGKPLLILLVLTLSFIVIQNVVGITSAIFLDLPSTIGVLAGSVSLIGGHGTAIAWAPDAVELGIPNALEIGVAAATLGLVVASLVGGPIAKYLLAKHQLSSESTAKPSIGIAYHKTDTESFSHLSFMAVLLVIHICIIIGFFANKIFMEMGLKLPLFVTCLLAGILLSNTVPHLLPKLHWPARTRSLAIVSDFSLSLFLTMSLMSMQLWTLADLAGPLFIILGVQTCVAVLFIVYILFPLMGRNYQAAVLSAGFGGFALGATPTAIANMTAVTKAHGAAPMAFIILPLVGAFFVDITNAFIIRIALNF</sequence>
<keyword evidence="1" id="KW-0029">Amino-acid transport</keyword>
<protein>
    <recommendedName>
        <fullName evidence="1 2">Sodium/glutamate symporter</fullName>
    </recommendedName>
</protein>
<keyword evidence="1" id="KW-0915">Sodium</keyword>
<keyword evidence="1" id="KW-0769">Symport</keyword>
<feature type="transmembrane region" description="Helical" evidence="1">
    <location>
        <begin position="72"/>
        <end position="90"/>
    </location>
</feature>
<comment type="similarity">
    <text evidence="1">Belongs to the glutamate:Na(+) symporter (ESS) (TC 2.A.27) family.</text>
</comment>
<keyword evidence="1" id="KW-0472">Membrane</keyword>
<dbReference type="PANTHER" id="PTHR36178">
    <property type="entry name" value="SLR0625 PROTEIN"/>
    <property type="match status" value="1"/>
</dbReference>
<feature type="transmembrane region" description="Helical" evidence="1">
    <location>
        <begin position="159"/>
        <end position="181"/>
    </location>
</feature>
<dbReference type="EMBL" id="VOLQ01000003">
    <property type="protein sequence ID" value="TWX71308.1"/>
    <property type="molecule type" value="Genomic_DNA"/>
</dbReference>
<keyword evidence="1" id="KW-0813">Transport</keyword>
<feature type="transmembrane region" description="Helical" evidence="1">
    <location>
        <begin position="309"/>
        <end position="332"/>
    </location>
</feature>
<proteinExistence type="inferred from homology"/>
<organism evidence="4 6">
    <name type="scientific">Colwellia hornerae</name>
    <dbReference type="NCBI Taxonomy" id="89402"/>
    <lineage>
        <taxon>Bacteria</taxon>
        <taxon>Pseudomonadati</taxon>
        <taxon>Pseudomonadota</taxon>
        <taxon>Gammaproteobacteria</taxon>
        <taxon>Alteromonadales</taxon>
        <taxon>Colwelliaceae</taxon>
        <taxon>Colwellia</taxon>
    </lineage>
</organism>
<comment type="function">
    <text evidence="1">Catalyzes the sodium-dependent transport of glutamate.</text>
</comment>
<dbReference type="NCBIfam" id="TIGR00210">
    <property type="entry name" value="gltS"/>
    <property type="match status" value="1"/>
</dbReference>
<reference evidence="4 6" key="1">
    <citation type="submission" date="2019-07" db="EMBL/GenBank/DDBJ databases">
        <title>Genomes of sea-ice associated Colwellia species.</title>
        <authorList>
            <person name="Bowman J.P."/>
        </authorList>
    </citation>
    <scope>NUCLEOTIDE SEQUENCE [LARGE SCALE GENOMIC DNA]</scope>
    <source>
        <strain evidence="3 5">ACAM 607</strain>
        <strain evidence="4 6">IC036</strain>
    </source>
</reference>
<feature type="transmembrane region" description="Helical" evidence="1">
    <location>
        <begin position="37"/>
        <end position="57"/>
    </location>
</feature>
<evidence type="ECO:0000313" key="6">
    <source>
        <dbReference type="Proteomes" id="UP000321917"/>
    </source>
</evidence>
<keyword evidence="1" id="KW-1133">Transmembrane helix</keyword>
<feature type="transmembrane region" description="Helical" evidence="1">
    <location>
        <begin position="97"/>
        <end position="121"/>
    </location>
</feature>
<dbReference type="HAMAP" id="MF_02062">
    <property type="entry name" value="GltS"/>
    <property type="match status" value="1"/>
</dbReference>
<evidence type="ECO:0000313" key="4">
    <source>
        <dbReference type="EMBL" id="TWX71308.1"/>
    </source>
</evidence>
<keyword evidence="1" id="KW-0812">Transmembrane</keyword>
<keyword evidence="1" id="KW-0997">Cell inner membrane</keyword>
<gene>
    <name evidence="1 4" type="primary">gltS</name>
    <name evidence="3" type="ORF">ESZ26_05035</name>
    <name evidence="4" type="ORF">ESZ27_02615</name>
</gene>
<dbReference type="AlphaFoldDB" id="A0A5C6QRP4"/>
<dbReference type="GO" id="GO:0015501">
    <property type="term" value="F:glutamate:sodium symporter activity"/>
    <property type="evidence" value="ECO:0007669"/>
    <property type="project" value="UniProtKB-UniRule"/>
</dbReference>
<dbReference type="GO" id="GO:0005886">
    <property type="term" value="C:plasma membrane"/>
    <property type="evidence" value="ECO:0007669"/>
    <property type="project" value="UniProtKB-SubCell"/>
</dbReference>
<keyword evidence="1" id="KW-0406">Ion transport</keyword>
<name>A0A5C6QRP4_9GAMM</name>
<evidence type="ECO:0000313" key="3">
    <source>
        <dbReference type="EMBL" id="TWX61976.1"/>
    </source>
</evidence>
<dbReference type="EMBL" id="VOLR01000005">
    <property type="protein sequence ID" value="TWX61976.1"/>
    <property type="molecule type" value="Genomic_DNA"/>
</dbReference>
<dbReference type="Proteomes" id="UP000321917">
    <property type="component" value="Unassembled WGS sequence"/>
</dbReference>
<keyword evidence="1" id="KW-1003">Cell membrane</keyword>
<dbReference type="PANTHER" id="PTHR36178:SF1">
    <property type="entry name" value="SODIUM_GLUTAMATE SYMPORTER"/>
    <property type="match status" value="1"/>
</dbReference>
<evidence type="ECO:0000256" key="1">
    <source>
        <dbReference type="HAMAP-Rule" id="MF_02062"/>
    </source>
</evidence>
<accession>A0A5C6QRP4</accession>
<feature type="transmembrane region" description="Helical" evidence="1">
    <location>
        <begin position="278"/>
        <end position="297"/>
    </location>
</feature>
<keyword evidence="5" id="KW-1185">Reference proteome</keyword>
<dbReference type="Pfam" id="PF03616">
    <property type="entry name" value="Glt_symporter"/>
    <property type="match status" value="1"/>
</dbReference>
<feature type="transmembrane region" description="Helical" evidence="1">
    <location>
        <begin position="215"/>
        <end position="233"/>
    </location>
</feature>
<comment type="subcellular location">
    <subcellularLocation>
        <location evidence="1">Cell inner membrane</location>
        <topology evidence="1">Multi-pass membrane protein</topology>
    </subcellularLocation>
</comment>
<feature type="transmembrane region" description="Helical" evidence="1">
    <location>
        <begin position="127"/>
        <end position="147"/>
    </location>
</feature>